<keyword evidence="7" id="KW-1185">Reference proteome</keyword>
<dbReference type="PANTHER" id="PTHR12972:SF0">
    <property type="entry name" value="PROTEIN DOWNSTREAM NEIGHBOR OF SON"/>
    <property type="match status" value="1"/>
</dbReference>
<evidence type="ECO:0000313" key="7">
    <source>
        <dbReference type="Proteomes" id="UP000801492"/>
    </source>
</evidence>
<evidence type="ECO:0000256" key="5">
    <source>
        <dbReference type="SAM" id="MobiDB-lite"/>
    </source>
</evidence>
<organism evidence="6 7">
    <name type="scientific">Ignelater luminosus</name>
    <name type="common">Cucubano</name>
    <name type="synonym">Pyrophorus luminosus</name>
    <dbReference type="NCBI Taxonomy" id="2038154"/>
    <lineage>
        <taxon>Eukaryota</taxon>
        <taxon>Metazoa</taxon>
        <taxon>Ecdysozoa</taxon>
        <taxon>Arthropoda</taxon>
        <taxon>Hexapoda</taxon>
        <taxon>Insecta</taxon>
        <taxon>Pterygota</taxon>
        <taxon>Neoptera</taxon>
        <taxon>Endopterygota</taxon>
        <taxon>Coleoptera</taxon>
        <taxon>Polyphaga</taxon>
        <taxon>Elateriformia</taxon>
        <taxon>Elateroidea</taxon>
        <taxon>Elateridae</taxon>
        <taxon>Agrypninae</taxon>
        <taxon>Pyrophorini</taxon>
        <taxon>Ignelater</taxon>
    </lineage>
</organism>
<evidence type="ECO:0000256" key="4">
    <source>
        <dbReference type="ARBA" id="ARBA00025806"/>
    </source>
</evidence>
<evidence type="ECO:0000313" key="6">
    <source>
        <dbReference type="EMBL" id="KAF2898864.1"/>
    </source>
</evidence>
<evidence type="ECO:0000256" key="2">
    <source>
        <dbReference type="ARBA" id="ARBA00022473"/>
    </source>
</evidence>
<comment type="caution">
    <text evidence="6">The sequence shown here is derived from an EMBL/GenBank/DDBJ whole genome shotgun (WGS) entry which is preliminary data.</text>
</comment>
<reference evidence="6" key="1">
    <citation type="submission" date="2019-08" db="EMBL/GenBank/DDBJ databases">
        <title>The genome of the North American firefly Photinus pyralis.</title>
        <authorList>
            <consortium name="Photinus pyralis genome working group"/>
            <person name="Fallon T.R."/>
            <person name="Sander Lower S.E."/>
            <person name="Weng J.-K."/>
        </authorList>
    </citation>
    <scope>NUCLEOTIDE SEQUENCE</scope>
    <source>
        <strain evidence="6">TRF0915ILg1</strain>
        <tissue evidence="6">Whole body</tissue>
    </source>
</reference>
<dbReference type="InterPro" id="IPR024861">
    <property type="entry name" value="Donson"/>
</dbReference>
<evidence type="ECO:0000256" key="1">
    <source>
        <dbReference type="ARBA" id="ARBA00004123"/>
    </source>
</evidence>
<proteinExistence type="inferred from homology"/>
<gene>
    <name evidence="6" type="ORF">ILUMI_07322</name>
</gene>
<comment type="subcellular location">
    <subcellularLocation>
        <location evidence="1">Nucleus</location>
    </subcellularLocation>
</comment>
<protein>
    <recommendedName>
        <fullName evidence="8">Protein downstream neighbor of son homolog</fullName>
    </recommendedName>
</protein>
<dbReference type="PANTHER" id="PTHR12972">
    <property type="entry name" value="DOWNSTREAM NEIGHBOR OF SON"/>
    <property type="match status" value="1"/>
</dbReference>
<feature type="region of interest" description="Disordered" evidence="5">
    <location>
        <begin position="310"/>
        <end position="335"/>
    </location>
</feature>
<dbReference type="EMBL" id="VTPC01003218">
    <property type="protein sequence ID" value="KAF2898864.1"/>
    <property type="molecule type" value="Genomic_DNA"/>
</dbReference>
<comment type="similarity">
    <text evidence="4">Belongs to the DONSON family.</text>
</comment>
<dbReference type="Proteomes" id="UP000801492">
    <property type="component" value="Unassembled WGS sequence"/>
</dbReference>
<sequence length="551" mass="62029">MNDNNSHTDNVETKWLHPNEVLRLQRLKLKKKQLQARIKPKQNSSQDNTNKQVFGSFVASATANKRTNPFVKNSENKRFRVNSIENEESSDQTLFKLLNLSETNSSVNGISQPTTFTNVLKASQEPEKKSEAVDIGKPWIPIDWALKSKVRLMSSKAFAWNQKLKVSEEASGITAFVRCLDNNSETTVDTSSNAKFHQCCLYWQYPFLPWLNLFPRSTNNTSKETSIASTSTIRESLQKSWCDSLRSLFQLVRTRQCPYFYVCTNNFTVIFRAAGICGYTEMNAIITPTTRGFRQLLKQEDIDFIMPLKSRRTSDQMQDGNDTTETVESAAAEEDEGADEKWLQSMGINAEDIKQINYTQARISQKTECEIDSSEQSLVFIEGMEVNGLYNFLLNTKSVTNATGPLAGIPPTLLSQVAFQGGTLCALKVKESKVRIDEVNYFSLEITGPVLPHLIHNLCALHPADQNLIATFANLNSTLAFNKIKVVENSQKENQSTSGFNVFGEMNLSDCGLNPTILKHFCSSNIEHICNIESIKYNVETKTYILGSNLF</sequence>
<dbReference type="GO" id="GO:0033260">
    <property type="term" value="P:nuclear DNA replication"/>
    <property type="evidence" value="ECO:0007669"/>
    <property type="project" value="TreeGrafter"/>
</dbReference>
<dbReference type="AlphaFoldDB" id="A0A8K0D6Q4"/>
<dbReference type="OrthoDB" id="534063at2759"/>
<evidence type="ECO:0008006" key="8">
    <source>
        <dbReference type="Google" id="ProtNLM"/>
    </source>
</evidence>
<accession>A0A8K0D6Q4</accession>
<name>A0A8K0D6Q4_IGNLU</name>
<keyword evidence="2" id="KW-0217">Developmental protein</keyword>
<evidence type="ECO:0000256" key="3">
    <source>
        <dbReference type="ARBA" id="ARBA00023242"/>
    </source>
</evidence>
<keyword evidence="3" id="KW-0539">Nucleus</keyword>
<dbReference type="PRINTS" id="PR02064">
    <property type="entry name" value="DONSON"/>
</dbReference>
<dbReference type="GO" id="GO:0005634">
    <property type="term" value="C:nucleus"/>
    <property type="evidence" value="ECO:0007669"/>
    <property type="project" value="UniProtKB-SubCell"/>
</dbReference>